<dbReference type="SUPFAM" id="SSF69304">
    <property type="entry name" value="Tricorn protease N-terminal domain"/>
    <property type="match status" value="1"/>
</dbReference>
<evidence type="ECO:0000313" key="2">
    <source>
        <dbReference type="EMBL" id="TGL42490.1"/>
    </source>
</evidence>
<dbReference type="SMART" id="SM00060">
    <property type="entry name" value="FN3"/>
    <property type="match status" value="1"/>
</dbReference>
<keyword evidence="3" id="KW-1185">Reference proteome</keyword>
<feature type="domain" description="Fibronectin type-III" evidence="1">
    <location>
        <begin position="662"/>
        <end position="757"/>
    </location>
</feature>
<dbReference type="InterPro" id="IPR036116">
    <property type="entry name" value="FN3_sf"/>
</dbReference>
<comment type="caution">
    <text evidence="2">The sequence shown here is derived from an EMBL/GenBank/DDBJ whole genome shotgun (WGS) entry which is preliminary data.</text>
</comment>
<dbReference type="Pfam" id="PF13290">
    <property type="entry name" value="CHB_HEX_C_1"/>
    <property type="match status" value="2"/>
</dbReference>
<sequence>MRNKIYLVLFFSIFTSYCFPIPGVNSQTDSNIFSLLIGLLGGSPSSSAQNLTPGTAIDLSGDGKPDGTLVDVDGDGVSDGINLTGGTTPNLLLLDTNGDGIPDAVDSNGNGLPDYYISPNPPGFLTTGPGGTGNPVVIILDTNGNPLGFDTDGDRTPNDTAIVTFLSDTIAPTITSSLLTGTFSTTQTTTLTCTDNRAASSIVYTLDGVTPSFSPKVGTIIAKSSKAVSLSTEGTHTLQAICRDLAGNLSTPISIVYTIDTKIPALTLVSQSSAAISASAGAIGSSTATWRSDRSGSYTIREGSSCETGNIAATGSTTAGVDQGFVRSHSNFTGEGTKTYRICVTASNGLTGYSSVTLQRDDTAPVVTADPGAGNYGVATSVTLSCSDTGGSGCEQIAYTFQAGSAPANPAIQGSTGTVSSGTLYTAAITMVDGSVTYTKFVARDKAGNVSGVSSANYTVDTQVATITANSHTEAINGTSNVSLSWQSSKAGSYQIRLGGSTCSNGTALTNTGNNSNVTGNVAAATSISSTIANSHFLEGDNTIRICVANLIGSFGSTTRTAKKDTTAPVLTMASPTGSGPFASGTQLQLSCSDTGGSGCDKIIYTLDGTEPTFDGSGVVANGTVYTTPVALSNGTNQVKYLARDLAGNLSTAGNASFHVGPPDAPAFVEAQAGETSAIVQWWPVTGATSYTVYYSTSPGVTTASSSFGPVTDPYATITGLNGGILYYFRVVASSVAGSSAVSLLEAGALTTTTPPGTSVSGTHVDISAGQGLNSGFFPIAVIDNANRKLLVVSRNMNTSKPSLFRCDLDGSNCTHTDISTGQTIVGTPRPVIDSINGKLLVVVSSNNSYQKIALLRCNLDGSNCTYTDISAGQGNYSGMNPSAAIDPINQKLLVTTSNQANNNKPSLYRCNLDGTNCTHTDISSGQGNQSGSTVHTNIDLINRKLLVVTTNLANDGKPSLFRCNLDGNNCTHTDLSAGQGTYSGNQVSVTIDPISQKILMSTNNGSANSKLSLFRCNLDGSNCTHTDISAGQGTSSGYYSTIKVDSLNEKILVVTKNLNNNKKPSLFRCNLDGSNCTYKDISAGQGTGSGGTGYPLPETLPSLVIESFSGKLFVVTTNSANQTRVGLFIW</sequence>
<proteinExistence type="predicted"/>
<dbReference type="InterPro" id="IPR059177">
    <property type="entry name" value="GH29D-like_dom"/>
</dbReference>
<gene>
    <name evidence="2" type="ORF">EHQ49_07085</name>
</gene>
<dbReference type="OrthoDB" id="310143at2"/>
<dbReference type="Proteomes" id="UP000298125">
    <property type="component" value="Unassembled WGS sequence"/>
</dbReference>
<dbReference type="Gene3D" id="2.120.10.30">
    <property type="entry name" value="TolB, C-terminal domain"/>
    <property type="match status" value="1"/>
</dbReference>
<evidence type="ECO:0000313" key="3">
    <source>
        <dbReference type="Proteomes" id="UP000298125"/>
    </source>
</evidence>
<dbReference type="SUPFAM" id="SSF49265">
    <property type="entry name" value="Fibronectin type III"/>
    <property type="match status" value="1"/>
</dbReference>
<evidence type="ECO:0000259" key="1">
    <source>
        <dbReference type="PROSITE" id="PS50853"/>
    </source>
</evidence>
<dbReference type="InterPro" id="IPR011042">
    <property type="entry name" value="6-blade_b-propeller_TolB-like"/>
</dbReference>
<dbReference type="Gene3D" id="2.60.40.10">
    <property type="entry name" value="Immunoglobulins"/>
    <property type="match status" value="2"/>
</dbReference>
<accession>A0A4R9JH21</accession>
<protein>
    <submittedName>
        <fullName evidence="2">Chitobiase</fullName>
    </submittedName>
</protein>
<reference evidence="2" key="1">
    <citation type="journal article" date="2019" name="PLoS Negl. Trop. Dis.">
        <title>Revisiting the worldwide diversity of Leptospira species in the environment.</title>
        <authorList>
            <person name="Vincent A.T."/>
            <person name="Schiettekatte O."/>
            <person name="Bourhy P."/>
            <person name="Veyrier F.J."/>
            <person name="Picardeau M."/>
        </authorList>
    </citation>
    <scope>NUCLEOTIDE SEQUENCE [LARGE SCALE GENOMIC DNA]</scope>
    <source>
        <strain evidence="2">201702692</strain>
    </source>
</reference>
<dbReference type="InterPro" id="IPR013783">
    <property type="entry name" value="Ig-like_fold"/>
</dbReference>
<dbReference type="AlphaFoldDB" id="A0A4R9JH21"/>
<dbReference type="InterPro" id="IPR003961">
    <property type="entry name" value="FN3_dom"/>
</dbReference>
<dbReference type="EMBL" id="RQGA01000005">
    <property type="protein sequence ID" value="TGL42490.1"/>
    <property type="molecule type" value="Genomic_DNA"/>
</dbReference>
<dbReference type="PROSITE" id="PS50853">
    <property type="entry name" value="FN3"/>
    <property type="match status" value="1"/>
</dbReference>
<name>A0A4R9JH21_9LEPT</name>
<organism evidence="2 3">
    <name type="scientific">Leptospira perdikensis</name>
    <dbReference type="NCBI Taxonomy" id="2484948"/>
    <lineage>
        <taxon>Bacteria</taxon>
        <taxon>Pseudomonadati</taxon>
        <taxon>Spirochaetota</taxon>
        <taxon>Spirochaetia</taxon>
        <taxon>Leptospirales</taxon>
        <taxon>Leptospiraceae</taxon>
        <taxon>Leptospira</taxon>
    </lineage>
</organism>
<dbReference type="RefSeq" id="WP_135577814.1">
    <property type="nucleotide sequence ID" value="NZ_RQGA01000005.1"/>
</dbReference>